<evidence type="ECO:0000313" key="1">
    <source>
        <dbReference type="EMBL" id="MBK1786263.1"/>
    </source>
</evidence>
<protein>
    <submittedName>
        <fullName evidence="1">Uncharacterized protein</fullName>
    </submittedName>
</protein>
<organism evidence="1 2">
    <name type="scientific">Prauserella cavernicola</name>
    <dbReference type="NCBI Taxonomy" id="2800127"/>
    <lineage>
        <taxon>Bacteria</taxon>
        <taxon>Bacillati</taxon>
        <taxon>Actinomycetota</taxon>
        <taxon>Actinomycetes</taxon>
        <taxon>Pseudonocardiales</taxon>
        <taxon>Pseudonocardiaceae</taxon>
        <taxon>Prauserella</taxon>
    </lineage>
</organism>
<accession>A0A934QVU7</accession>
<keyword evidence="2" id="KW-1185">Reference proteome</keyword>
<gene>
    <name evidence="1" type="ORF">JHE00_18185</name>
</gene>
<dbReference type="AlphaFoldDB" id="A0A934QVU7"/>
<sequence>MGQQSNVDVAGLLAKLAEAEHQAERGELNPAELPGLIRAQRLVRDLAGWPKEVDSDR</sequence>
<comment type="caution">
    <text evidence="1">The sequence shown here is derived from an EMBL/GenBank/DDBJ whole genome shotgun (WGS) entry which is preliminary data.</text>
</comment>
<dbReference type="Proteomes" id="UP000635245">
    <property type="component" value="Unassembled WGS sequence"/>
</dbReference>
<dbReference type="EMBL" id="JAENJH010000004">
    <property type="protein sequence ID" value="MBK1786263.1"/>
    <property type="molecule type" value="Genomic_DNA"/>
</dbReference>
<evidence type="ECO:0000313" key="2">
    <source>
        <dbReference type="Proteomes" id="UP000635245"/>
    </source>
</evidence>
<dbReference type="RefSeq" id="WP_200319557.1">
    <property type="nucleotide sequence ID" value="NZ_JAENJH010000004.1"/>
</dbReference>
<reference evidence="1" key="1">
    <citation type="submission" date="2020-12" db="EMBL/GenBank/DDBJ databases">
        <title>Prauserella sp. ASG 168, a novel actinomycete isolated from cave rock.</title>
        <authorList>
            <person name="Suriyachadkun C."/>
        </authorList>
    </citation>
    <scope>NUCLEOTIDE SEQUENCE</scope>
    <source>
        <strain evidence="1">ASG 168</strain>
    </source>
</reference>
<name>A0A934QVU7_9PSEU</name>
<proteinExistence type="predicted"/>